<gene>
    <name evidence="2" type="ORF">CHS0354_007616</name>
</gene>
<dbReference type="Proteomes" id="UP001195483">
    <property type="component" value="Unassembled WGS sequence"/>
</dbReference>
<dbReference type="AlphaFoldDB" id="A0AAE0T4E8"/>
<evidence type="ECO:0000313" key="3">
    <source>
        <dbReference type="Proteomes" id="UP001195483"/>
    </source>
</evidence>
<feature type="compositionally biased region" description="Polar residues" evidence="1">
    <location>
        <begin position="187"/>
        <end position="201"/>
    </location>
</feature>
<dbReference type="EMBL" id="JAEAOA010000519">
    <property type="protein sequence ID" value="KAK3603288.1"/>
    <property type="molecule type" value="Genomic_DNA"/>
</dbReference>
<comment type="caution">
    <text evidence="2">The sequence shown here is derived from an EMBL/GenBank/DDBJ whole genome shotgun (WGS) entry which is preliminary data.</text>
</comment>
<feature type="region of interest" description="Disordered" evidence="1">
    <location>
        <begin position="182"/>
        <end position="201"/>
    </location>
</feature>
<reference evidence="2" key="2">
    <citation type="journal article" date="2021" name="Genome Biol. Evol.">
        <title>Developing a high-quality reference genome for a parasitic bivalve with doubly uniparental inheritance (Bivalvia: Unionida).</title>
        <authorList>
            <person name="Smith C.H."/>
        </authorList>
    </citation>
    <scope>NUCLEOTIDE SEQUENCE</scope>
    <source>
        <strain evidence="2">CHS0354</strain>
        <tissue evidence="2">Mantle</tissue>
    </source>
</reference>
<name>A0AAE0T4E8_9BIVA</name>
<evidence type="ECO:0000256" key="1">
    <source>
        <dbReference type="SAM" id="MobiDB-lite"/>
    </source>
</evidence>
<sequence length="303" mass="33983">MANLDYDEKTSAHDTTILTAVFDASIVNGKTSYLNATTGDDAIIFDYPFSDIHDPLQLWDSESVPLCIPDIIANESMSSEEKVMDWLRSTLKAETHTQAQSSLSIPSVDSGLPLKCTMPINTRLPLYTSARVELDGETPIYIPRFIQSKQMSHLKDMLLPSLKSSKVFKSNQQKCLGMQLRRRRFDSSSSHQRGSSVNTTVDKCMSSASSATQIIEHSLIDQSGGNDTSDPFSCSYITCKDRFTLEPHHEDSFNDISSNGSSPKFVRRTMCCATRVGYSRTVEINVMLKRKILKPKEFYPMNY</sequence>
<keyword evidence="3" id="KW-1185">Reference proteome</keyword>
<accession>A0AAE0T4E8</accession>
<proteinExistence type="predicted"/>
<reference evidence="2" key="1">
    <citation type="journal article" date="2021" name="Genome Biol. Evol.">
        <title>A High-Quality Reference Genome for a Parasitic Bivalve with Doubly Uniparental Inheritance (Bivalvia: Unionida).</title>
        <authorList>
            <person name="Smith C.H."/>
        </authorList>
    </citation>
    <scope>NUCLEOTIDE SEQUENCE</scope>
    <source>
        <strain evidence="2">CHS0354</strain>
    </source>
</reference>
<protein>
    <submittedName>
        <fullName evidence="2">Uncharacterized protein</fullName>
    </submittedName>
</protein>
<reference evidence="2" key="3">
    <citation type="submission" date="2023-05" db="EMBL/GenBank/DDBJ databases">
        <authorList>
            <person name="Smith C.H."/>
        </authorList>
    </citation>
    <scope>NUCLEOTIDE SEQUENCE</scope>
    <source>
        <strain evidence="2">CHS0354</strain>
        <tissue evidence="2">Mantle</tissue>
    </source>
</reference>
<evidence type="ECO:0000313" key="2">
    <source>
        <dbReference type="EMBL" id="KAK3603288.1"/>
    </source>
</evidence>
<organism evidence="2 3">
    <name type="scientific">Potamilus streckersoni</name>
    <dbReference type="NCBI Taxonomy" id="2493646"/>
    <lineage>
        <taxon>Eukaryota</taxon>
        <taxon>Metazoa</taxon>
        <taxon>Spiralia</taxon>
        <taxon>Lophotrochozoa</taxon>
        <taxon>Mollusca</taxon>
        <taxon>Bivalvia</taxon>
        <taxon>Autobranchia</taxon>
        <taxon>Heteroconchia</taxon>
        <taxon>Palaeoheterodonta</taxon>
        <taxon>Unionida</taxon>
        <taxon>Unionoidea</taxon>
        <taxon>Unionidae</taxon>
        <taxon>Ambleminae</taxon>
        <taxon>Lampsilini</taxon>
        <taxon>Potamilus</taxon>
    </lineage>
</organism>